<dbReference type="CDD" id="cd18012">
    <property type="entry name" value="DEXQc_arch_SWI2_SNF2"/>
    <property type="match status" value="1"/>
</dbReference>
<proteinExistence type="predicted"/>
<evidence type="ECO:0000256" key="1">
    <source>
        <dbReference type="ARBA" id="ARBA00022801"/>
    </source>
</evidence>
<keyword evidence="2 7" id="KW-0347">Helicase</keyword>
<keyword evidence="8" id="KW-1185">Reference proteome</keyword>
<evidence type="ECO:0000256" key="3">
    <source>
        <dbReference type="PROSITE-ProRule" id="PRU00325"/>
    </source>
</evidence>
<evidence type="ECO:0000256" key="2">
    <source>
        <dbReference type="ARBA" id="ARBA00022806"/>
    </source>
</evidence>
<dbReference type="PROSITE" id="PS51194">
    <property type="entry name" value="HELICASE_CTER"/>
    <property type="match status" value="1"/>
</dbReference>
<gene>
    <name evidence="7" type="ORF">K3G22_06470</name>
</gene>
<evidence type="ECO:0000313" key="7">
    <source>
        <dbReference type="EMBL" id="QYX74053.1"/>
    </source>
</evidence>
<dbReference type="PROSITE" id="PS51192">
    <property type="entry name" value="HELICASE_ATP_BIND_1"/>
    <property type="match status" value="1"/>
</dbReference>
<dbReference type="InterPro" id="IPR014001">
    <property type="entry name" value="Helicase_ATP-bd"/>
</dbReference>
<evidence type="ECO:0000259" key="4">
    <source>
        <dbReference type="PROSITE" id="PS50966"/>
    </source>
</evidence>
<evidence type="ECO:0000259" key="5">
    <source>
        <dbReference type="PROSITE" id="PS51192"/>
    </source>
</evidence>
<dbReference type="SMART" id="SM00487">
    <property type="entry name" value="DEXDc"/>
    <property type="match status" value="1"/>
</dbReference>
<keyword evidence="2 7" id="KW-0547">Nucleotide-binding</keyword>
<dbReference type="Gene3D" id="3.40.50.10810">
    <property type="entry name" value="Tandem AAA-ATPase domain"/>
    <property type="match status" value="1"/>
</dbReference>
<dbReference type="Pfam" id="PF00271">
    <property type="entry name" value="Helicase_C"/>
    <property type="match status" value="1"/>
</dbReference>
<dbReference type="GO" id="GO:0004386">
    <property type="term" value="F:helicase activity"/>
    <property type="evidence" value="ECO:0007669"/>
    <property type="project" value="UniProtKB-KW"/>
</dbReference>
<dbReference type="Gene3D" id="3.40.50.300">
    <property type="entry name" value="P-loop containing nucleotide triphosphate hydrolases"/>
    <property type="match status" value="1"/>
</dbReference>
<dbReference type="SUPFAM" id="SSF52540">
    <property type="entry name" value="P-loop containing nucleoside triphosphate hydrolases"/>
    <property type="match status" value="2"/>
</dbReference>
<feature type="domain" description="SWIM-type" evidence="4">
    <location>
        <begin position="62"/>
        <end position="100"/>
    </location>
</feature>
<evidence type="ECO:0000259" key="6">
    <source>
        <dbReference type="PROSITE" id="PS51194"/>
    </source>
</evidence>
<dbReference type="RefSeq" id="WP_198779868.1">
    <property type="nucleotide sequence ID" value="NZ_CP066370.1"/>
</dbReference>
<keyword evidence="3" id="KW-0862">Zinc</keyword>
<dbReference type="InterPro" id="IPR001650">
    <property type="entry name" value="Helicase_C-like"/>
</dbReference>
<name>A0ABX8XFA9_SHEPU</name>
<dbReference type="PANTHER" id="PTHR10799">
    <property type="entry name" value="SNF2/RAD54 HELICASE FAMILY"/>
    <property type="match status" value="1"/>
</dbReference>
<keyword evidence="3" id="KW-0863">Zinc-finger</keyword>
<dbReference type="InterPro" id="IPR027417">
    <property type="entry name" value="P-loop_NTPase"/>
</dbReference>
<dbReference type="InterPro" id="IPR049730">
    <property type="entry name" value="SNF2/RAD54-like_C"/>
</dbReference>
<dbReference type="InterPro" id="IPR038718">
    <property type="entry name" value="SNF2-like_sf"/>
</dbReference>
<dbReference type="InterPro" id="IPR000330">
    <property type="entry name" value="SNF2_N"/>
</dbReference>
<dbReference type="GeneID" id="67442888"/>
<dbReference type="Pfam" id="PF00176">
    <property type="entry name" value="SNF2-rel_dom"/>
    <property type="match status" value="1"/>
</dbReference>
<feature type="domain" description="Helicase C-terminal" evidence="6">
    <location>
        <begin position="912"/>
        <end position="1060"/>
    </location>
</feature>
<dbReference type="PROSITE" id="PS50966">
    <property type="entry name" value="ZF_SWIM"/>
    <property type="match status" value="1"/>
</dbReference>
<keyword evidence="1" id="KW-0378">Hydrolase</keyword>
<feature type="domain" description="Helicase ATP-binding" evidence="5">
    <location>
        <begin position="621"/>
        <end position="784"/>
    </location>
</feature>
<accession>A0ABX8XFA9</accession>
<dbReference type="CDD" id="cd18793">
    <property type="entry name" value="SF2_C_SNF"/>
    <property type="match status" value="1"/>
</dbReference>
<protein>
    <submittedName>
        <fullName evidence="7">DEAD/DEAH box helicase</fullName>
    </submittedName>
</protein>
<organism evidence="7 8">
    <name type="scientific">Shewanella putrefaciens</name>
    <name type="common">Pseudomonas putrefaciens</name>
    <dbReference type="NCBI Taxonomy" id="24"/>
    <lineage>
        <taxon>Bacteria</taxon>
        <taxon>Pseudomonadati</taxon>
        <taxon>Pseudomonadota</taxon>
        <taxon>Gammaproteobacteria</taxon>
        <taxon>Alteromonadales</taxon>
        <taxon>Shewanellaceae</taxon>
        <taxon>Shewanella</taxon>
    </lineage>
</organism>
<dbReference type="Proteomes" id="UP000827084">
    <property type="component" value="Chromosome"/>
</dbReference>
<reference evidence="7 8" key="1">
    <citation type="submission" date="2021-08" db="EMBL/GenBank/DDBJ databases">
        <title>Shewanella putrefaciens YZ-J, complete genome.</title>
        <authorList>
            <person name="Yi Z."/>
        </authorList>
    </citation>
    <scope>NUCLEOTIDE SEQUENCE [LARGE SCALE GENOMIC DNA]</scope>
    <source>
        <strain evidence="7 8">YZ-J</strain>
    </source>
</reference>
<evidence type="ECO:0000313" key="8">
    <source>
        <dbReference type="Proteomes" id="UP000827084"/>
    </source>
</evidence>
<dbReference type="InterPro" id="IPR007527">
    <property type="entry name" value="Znf_SWIM"/>
</dbReference>
<dbReference type="SMART" id="SM00490">
    <property type="entry name" value="HELICc"/>
    <property type="match status" value="1"/>
</dbReference>
<keyword evidence="2 7" id="KW-0067">ATP-binding</keyword>
<dbReference type="EMBL" id="CP080635">
    <property type="protein sequence ID" value="QYX74053.1"/>
    <property type="molecule type" value="Genomic_DNA"/>
</dbReference>
<keyword evidence="3" id="KW-0479">Metal-binding</keyword>
<sequence length="1073" mass="121010">MNRLSPQEPIQLTQASVESLFTPPTLMRARDYVMKGRVLNVKANADFRHIEGLVSGTERAPYRQDIRLVSVNHKLIMNGFCSCPATGHCKHIAAVLYSLLSDKTVEDQRITQWLHLLDEADDLKLYDVDTLYEDRVLYVLSKDDNGVFVEFRRGKLAKKGGYNKGSKVALSDVQYFMPAWIGSDDALILNLVMSTRRHGASRLYLKAQLGAVALERMLATERCFWEESRIPLSQGEAVSPVFVWSDIDSEHKQIQLVLPNKDNWELISTAPPAYIELDYFKVGAVKTDISIDKLMLLNHMPPVPSSQIETVSHKLIKHFSAKVVPTPLPIDFVELQAPLQIRLTLTSLDLPEHAMAQPFVLLEYVYQDVVLGGRYIDEPLSLVTQGGKTYQVMRQVALEKDAITRLMALEFAELDPSFFPNSNSLSSIWSLGPLPEAIKKWLRFIELCIPALEDLGYQVCYAENFSLNVIDTPLAIELDDSEEGWFSLSLNADIDGQSIPMLPLIATWLKQHGEPADDAELLLPSPNGDWLKVKASVIKPLVSIILELFESHKGHSVALPKYRAHLLNDFVESEIRLLNGERVRSLAAKLDQFQGVVEVDLPQQLQAELRHYQHQGLNWLCFLKEYQLGGILADDMGLGKTIQTLAFLLKQQALKSTGASSSPSLIICPTSLVGNWAKEATKFAPSLKLVVIHGAARKPLLECLNEFDVVVTTYPLMMRDSEYYQPHIFEHIVLDEAQQIKNAQAKVTQIIKELRSPFKLCLTGTPLENHLGELKSLMDFCLPGLLGTNAFFNKSFRHSIERYGDTDKARALSQRIAPFVLRRTKDEVVSELPAKTEIAQILELEKDQRNLYESIRLVMEKKLRDLFANQGVNSSHIEFLDALLKLRQACCDPRLVKLEQAQKVKNNAKLDWLKQNLPEMVQEGRKVLIFSQFTSMLTLIEAELQSLNIDYSKLTGQTRWRQAQIDRFQDGDTPVFLISLKAGGTGLNLTAADTVIHYDPWWNPAAEKQATDRAHRIGQDKPVFVYKLIAEGTVEEKIQEMQQHKQNLADSILEGKGKGTWQGSADELLSLFS</sequence>